<dbReference type="GeneID" id="54284556"/>
<dbReference type="Proteomes" id="UP000799778">
    <property type="component" value="Unassembled WGS sequence"/>
</dbReference>
<evidence type="ECO:0000313" key="3">
    <source>
        <dbReference type="Proteomes" id="UP000799778"/>
    </source>
</evidence>
<proteinExistence type="predicted"/>
<reference evidence="2" key="1">
    <citation type="journal article" date="2020" name="Stud. Mycol.">
        <title>101 Dothideomycetes genomes: a test case for predicting lifestyles and emergence of pathogens.</title>
        <authorList>
            <person name="Haridas S."/>
            <person name="Albert R."/>
            <person name="Binder M."/>
            <person name="Bloem J."/>
            <person name="Labutti K."/>
            <person name="Salamov A."/>
            <person name="Andreopoulos B."/>
            <person name="Baker S."/>
            <person name="Barry K."/>
            <person name="Bills G."/>
            <person name="Bluhm B."/>
            <person name="Cannon C."/>
            <person name="Castanera R."/>
            <person name="Culley D."/>
            <person name="Daum C."/>
            <person name="Ezra D."/>
            <person name="Gonzalez J."/>
            <person name="Henrissat B."/>
            <person name="Kuo A."/>
            <person name="Liang C."/>
            <person name="Lipzen A."/>
            <person name="Lutzoni F."/>
            <person name="Magnuson J."/>
            <person name="Mondo S."/>
            <person name="Nolan M."/>
            <person name="Ohm R."/>
            <person name="Pangilinan J."/>
            <person name="Park H.-J."/>
            <person name="Ramirez L."/>
            <person name="Alfaro M."/>
            <person name="Sun H."/>
            <person name="Tritt A."/>
            <person name="Yoshinaga Y."/>
            <person name="Zwiers L.-H."/>
            <person name="Turgeon B."/>
            <person name="Goodwin S."/>
            <person name="Spatafora J."/>
            <person name="Crous P."/>
            <person name="Grigoriev I."/>
        </authorList>
    </citation>
    <scope>NUCLEOTIDE SEQUENCE</scope>
    <source>
        <strain evidence="2">CBS 175.79</strain>
    </source>
</reference>
<sequence>MQHTAPSNPTPRSSTRSPNTTATERSSCGLLCGPYHQHVHHRQNYRIITSLSPLSSQFPLVRDRTTGGEISLHCMHAALRRSARSKLHARHSTADHITSTGGRMKTSNWTQDDATLFSPLQTSNTRQWKCFRLQLEPFGGEGRNTKRNRGPEKRTI</sequence>
<evidence type="ECO:0000256" key="1">
    <source>
        <dbReference type="SAM" id="MobiDB-lite"/>
    </source>
</evidence>
<dbReference type="EMBL" id="ML978066">
    <property type="protein sequence ID" value="KAF2022288.1"/>
    <property type="molecule type" value="Genomic_DNA"/>
</dbReference>
<gene>
    <name evidence="2" type="ORF">BU24DRAFT_41920</name>
</gene>
<feature type="compositionally biased region" description="Low complexity" evidence="1">
    <location>
        <begin position="1"/>
        <end position="23"/>
    </location>
</feature>
<name>A0A6A5YA25_9PLEO</name>
<protein>
    <submittedName>
        <fullName evidence="2">Uncharacterized protein</fullName>
    </submittedName>
</protein>
<evidence type="ECO:0000313" key="2">
    <source>
        <dbReference type="EMBL" id="KAF2022288.1"/>
    </source>
</evidence>
<feature type="region of interest" description="Disordered" evidence="1">
    <location>
        <begin position="1"/>
        <end position="25"/>
    </location>
</feature>
<feature type="region of interest" description="Disordered" evidence="1">
    <location>
        <begin position="86"/>
        <end position="106"/>
    </location>
</feature>
<accession>A0A6A5YA25</accession>
<feature type="compositionally biased region" description="Polar residues" evidence="1">
    <location>
        <begin position="95"/>
        <end position="106"/>
    </location>
</feature>
<organism evidence="2 3">
    <name type="scientific">Aaosphaeria arxii CBS 175.79</name>
    <dbReference type="NCBI Taxonomy" id="1450172"/>
    <lineage>
        <taxon>Eukaryota</taxon>
        <taxon>Fungi</taxon>
        <taxon>Dikarya</taxon>
        <taxon>Ascomycota</taxon>
        <taxon>Pezizomycotina</taxon>
        <taxon>Dothideomycetes</taxon>
        <taxon>Pleosporomycetidae</taxon>
        <taxon>Pleosporales</taxon>
        <taxon>Pleosporales incertae sedis</taxon>
        <taxon>Aaosphaeria</taxon>
    </lineage>
</organism>
<dbReference type="AlphaFoldDB" id="A0A6A5YA25"/>
<keyword evidence="3" id="KW-1185">Reference proteome</keyword>
<dbReference type="RefSeq" id="XP_033390627.1">
    <property type="nucleotide sequence ID" value="XM_033527159.1"/>
</dbReference>